<dbReference type="RefSeq" id="WP_084911648.1">
    <property type="nucleotide sequence ID" value="NZ_MRWE01000001.1"/>
</dbReference>
<evidence type="ECO:0000256" key="6">
    <source>
        <dbReference type="SAM" id="MobiDB-lite"/>
    </source>
</evidence>
<evidence type="ECO:0000256" key="3">
    <source>
        <dbReference type="ARBA" id="ARBA00023316"/>
    </source>
</evidence>
<keyword evidence="3 4" id="KW-0961">Cell wall biogenesis/degradation</keyword>
<name>A0A1X0WLD8_9GAMM</name>
<dbReference type="SUPFAM" id="SSF50685">
    <property type="entry name" value="Barwin-like endoglucanases"/>
    <property type="match status" value="1"/>
</dbReference>
<protein>
    <recommendedName>
        <fullName evidence="4">Endolytic peptidoglycan transglycosylase RlpA</fullName>
        <ecNumber evidence="4">4.2.2.-</ecNumber>
    </recommendedName>
</protein>
<dbReference type="GO" id="GO:0000270">
    <property type="term" value="P:peptidoglycan metabolic process"/>
    <property type="evidence" value="ECO:0007669"/>
    <property type="project" value="UniProtKB-UniRule"/>
</dbReference>
<evidence type="ECO:0000256" key="5">
    <source>
        <dbReference type="RuleBase" id="RU003495"/>
    </source>
</evidence>
<dbReference type="GO" id="GO:0005886">
    <property type="term" value="C:plasma membrane"/>
    <property type="evidence" value="ECO:0007669"/>
    <property type="project" value="UniProtKB-SubCell"/>
</dbReference>
<dbReference type="NCBIfam" id="NF007953">
    <property type="entry name" value="PRK10672.1"/>
    <property type="match status" value="1"/>
</dbReference>
<dbReference type="Proteomes" id="UP000192536">
    <property type="component" value="Unassembled WGS sequence"/>
</dbReference>
<dbReference type="AlphaFoldDB" id="A0A1X0WLD8"/>
<dbReference type="EC" id="4.2.2.-" evidence="4"/>
<feature type="domain" description="SPOR" evidence="7">
    <location>
        <begin position="311"/>
        <end position="387"/>
    </location>
</feature>
<evidence type="ECO:0000256" key="2">
    <source>
        <dbReference type="ARBA" id="ARBA00023239"/>
    </source>
</evidence>
<dbReference type="Gene3D" id="2.40.40.10">
    <property type="entry name" value="RlpA-like domain"/>
    <property type="match status" value="1"/>
</dbReference>
<dbReference type="STRING" id="1646377.BS640_01215"/>
<dbReference type="InterPro" id="IPR007730">
    <property type="entry name" value="SPOR-like_dom"/>
</dbReference>
<dbReference type="PROSITE" id="PS51724">
    <property type="entry name" value="SPOR"/>
    <property type="match status" value="1"/>
</dbReference>
<accession>A0A1X0WLD8</accession>
<keyword evidence="4" id="KW-0564">Palmitate</keyword>
<keyword evidence="4" id="KW-1003">Cell membrane</keyword>
<keyword evidence="9" id="KW-1185">Reference proteome</keyword>
<keyword evidence="2 4" id="KW-0456">Lyase</keyword>
<sequence>MRKEWVGAIIAGLLLSACSSPDNQPQQAAPEPAYNGPVVEIGGAYPVYEPLNANANNDYSANGNSYKIIRDASRFTQTGTATWYGNEAGSNVTASGEEFDPSAMTAAHPTLPIPSYVRVTNLSNGRMLVVRINDRGPFTSDKIIDLSKAAFDRLNLTNSTRVKLDIINVAPDGTLSGPGTIGTTVARQTYALPARPSLGSSDMGTPVLSAPPAIGAAVRPVDNSTLNTQNDDSTSDEDSAGAGASASNGGGFLQAPKPLPAGVLETSEPAPVAADDDAPVASANTSRTAMAAAPVVAAPVVARPATHQSAPVSGGGYMVQVGALSNPQNAEIWQKSLSKRFAVPGKVQPNGSNYRVQLGPFSSRQQAVQLQQRLSSEAQQQSFVVSASAM</sequence>
<comment type="similarity">
    <text evidence="4 5">Belongs to the RlpA family.</text>
</comment>
<dbReference type="Pfam" id="PF03330">
    <property type="entry name" value="DPBB_1"/>
    <property type="match status" value="1"/>
</dbReference>
<evidence type="ECO:0000313" key="9">
    <source>
        <dbReference type="Proteomes" id="UP000192536"/>
    </source>
</evidence>
<dbReference type="InterPro" id="IPR012997">
    <property type="entry name" value="RplA"/>
</dbReference>
<dbReference type="GO" id="GO:0071555">
    <property type="term" value="P:cell wall organization"/>
    <property type="evidence" value="ECO:0007669"/>
    <property type="project" value="UniProtKB-KW"/>
</dbReference>
<dbReference type="GO" id="GO:0008932">
    <property type="term" value="F:lytic endotransglycosylase activity"/>
    <property type="evidence" value="ECO:0007669"/>
    <property type="project" value="UniProtKB-UniRule"/>
</dbReference>
<comment type="function">
    <text evidence="4">Lytic transglycosylase with a strong preference for naked glycan strands that lack stem peptides.</text>
</comment>
<evidence type="ECO:0000259" key="7">
    <source>
        <dbReference type="PROSITE" id="PS51724"/>
    </source>
</evidence>
<dbReference type="NCBIfam" id="TIGR00413">
    <property type="entry name" value="rlpA"/>
    <property type="match status" value="1"/>
</dbReference>
<dbReference type="Pfam" id="PF05036">
    <property type="entry name" value="SPOR"/>
    <property type="match status" value="1"/>
</dbReference>
<dbReference type="InterPro" id="IPR036680">
    <property type="entry name" value="SPOR-like_sf"/>
</dbReference>
<reference evidence="8 9" key="1">
    <citation type="journal article" date="2017" name="Int. J. Syst. Evol. Microbiol.">
        <title>Rouxiella badensis sp. nov. and Rouxiella silvae sp. nov. isolated from peat bog soil in Germany and emendation of the genus description.</title>
        <authorList>
            <person name="Le Fleche-Mateos A."/>
            <person name="Kugler J.H."/>
            <person name="Hansen S.H."/>
            <person name="Syldatk C."/>
            <person name="Hausmann R."/>
            <person name="Lomprez F."/>
            <person name="Vandenbogaert M."/>
            <person name="Manuguerra J.C."/>
            <person name="Grimont P.A."/>
        </authorList>
    </citation>
    <scope>NUCLEOTIDE SEQUENCE [LARGE SCALE GENOMIC DNA]</scope>
    <source>
        <strain evidence="8 9">DSM 100043</strain>
    </source>
</reference>
<proteinExistence type="inferred from homology"/>
<dbReference type="PROSITE" id="PS51257">
    <property type="entry name" value="PROKAR_LIPOPROTEIN"/>
    <property type="match status" value="1"/>
</dbReference>
<dbReference type="Gene3D" id="3.30.70.1070">
    <property type="entry name" value="Sporulation related repeat"/>
    <property type="match status" value="1"/>
</dbReference>
<feature type="region of interest" description="Disordered" evidence="6">
    <location>
        <begin position="223"/>
        <end position="265"/>
    </location>
</feature>
<dbReference type="InterPro" id="IPR009009">
    <property type="entry name" value="RlpA-like_DPBB"/>
</dbReference>
<dbReference type="InterPro" id="IPR034718">
    <property type="entry name" value="RlpA"/>
</dbReference>
<dbReference type="InterPro" id="IPR036908">
    <property type="entry name" value="RlpA-like_sf"/>
</dbReference>
<dbReference type="PANTHER" id="PTHR34183:SF1">
    <property type="entry name" value="ENDOLYTIC PEPTIDOGLYCAN TRANSGLYCOSYLASE RLPA"/>
    <property type="match status" value="1"/>
</dbReference>
<organism evidence="8 9">
    <name type="scientific">Rouxiella badensis</name>
    <dbReference type="NCBI Taxonomy" id="1646377"/>
    <lineage>
        <taxon>Bacteria</taxon>
        <taxon>Pseudomonadati</taxon>
        <taxon>Pseudomonadota</taxon>
        <taxon>Gammaproteobacteria</taxon>
        <taxon>Enterobacterales</taxon>
        <taxon>Yersiniaceae</taxon>
        <taxon>Rouxiella</taxon>
    </lineage>
</organism>
<evidence type="ECO:0000313" key="8">
    <source>
        <dbReference type="EMBL" id="ORJ27559.1"/>
    </source>
</evidence>
<gene>
    <name evidence="4" type="primary">rlpA</name>
    <name evidence="8" type="ORF">BS640_01215</name>
</gene>
<keyword evidence="4" id="KW-0472">Membrane</keyword>
<dbReference type="CDD" id="cd22268">
    <property type="entry name" value="DPBB_RlpA-like"/>
    <property type="match status" value="1"/>
</dbReference>
<dbReference type="PANTHER" id="PTHR34183">
    <property type="entry name" value="ENDOLYTIC PEPTIDOGLYCAN TRANSGLYCOSYLASE RLPA"/>
    <property type="match status" value="1"/>
</dbReference>
<dbReference type="EMBL" id="MRWE01000001">
    <property type="protein sequence ID" value="ORJ27559.1"/>
    <property type="molecule type" value="Genomic_DNA"/>
</dbReference>
<evidence type="ECO:0000256" key="1">
    <source>
        <dbReference type="ARBA" id="ARBA00022729"/>
    </source>
</evidence>
<evidence type="ECO:0000256" key="4">
    <source>
        <dbReference type="HAMAP-Rule" id="MF_02071"/>
    </source>
</evidence>
<dbReference type="SUPFAM" id="SSF110997">
    <property type="entry name" value="Sporulation related repeat"/>
    <property type="match status" value="1"/>
</dbReference>
<dbReference type="GO" id="GO:0042834">
    <property type="term" value="F:peptidoglycan binding"/>
    <property type="evidence" value="ECO:0007669"/>
    <property type="project" value="InterPro"/>
</dbReference>
<dbReference type="HAMAP" id="MF_02071">
    <property type="entry name" value="RlpA"/>
    <property type="match status" value="1"/>
</dbReference>
<keyword evidence="1" id="KW-0732">Signal</keyword>
<comment type="subcellular location">
    <subcellularLocation>
        <location evidence="4">Cell membrane</location>
        <topology evidence="4">Lipid-anchor</topology>
    </subcellularLocation>
</comment>
<comment type="caution">
    <text evidence="8">The sequence shown here is derived from an EMBL/GenBank/DDBJ whole genome shotgun (WGS) entry which is preliminary data.</text>
</comment>
<keyword evidence="4 8" id="KW-0449">Lipoprotein</keyword>
<dbReference type="GO" id="GO:0009279">
    <property type="term" value="C:cell outer membrane"/>
    <property type="evidence" value="ECO:0007669"/>
    <property type="project" value="TreeGrafter"/>
</dbReference>